<evidence type="ECO:0000313" key="1">
    <source>
        <dbReference type="EMBL" id="EKF25811.1"/>
    </source>
</evidence>
<proteinExistence type="predicted"/>
<dbReference type="eggNOG" id="COG0699">
    <property type="taxonomic scope" value="Bacteria"/>
</dbReference>
<sequence length="309" mass="32674">MSAIVGPIVRRLRAPLRVAVLGRAGVGRRTVAAALSAAGTAVTDDPASAQLRAVVVAETLKPEDRALIAAGGQPTLVVLNKADLAGFGEGGPIAAARRRAARLRALTGEPTVPMVALLATADVDDELGAALRVLVRTPADLTSTDSFLSGDHPLPVEVRRRLLAALDRYGIAHALLALASGTDPDLPALLRRLSLLDEVLAALHAVGAPVRYRRLQRALTELRALAARTRDDELAALLAADDTVLAEMTAAVEVVEAAGLRVDRADDPAAHLRRARHWRRYRDGPVTPLHRSCAAAICRGSLRLHARPR</sequence>
<reference evidence="1 2" key="1">
    <citation type="journal article" date="2012" name="J. Bacteriol.">
        <title>Genome sequence of Mycobacterium hassiacum DSM 44199, a rare source of heat-stable mycobacterial proteins.</title>
        <authorList>
            <person name="Tiago I."/>
            <person name="Maranha A."/>
            <person name="Mendes V."/>
            <person name="Alarico S."/>
            <person name="Moynihan P.J."/>
            <person name="Clarke A.J."/>
            <person name="Macedo-Ribeiro S."/>
            <person name="Pereira P.J."/>
            <person name="Empadinhas N."/>
        </authorList>
    </citation>
    <scope>NUCLEOTIDE SEQUENCE [LARGE SCALE GENOMIC DNA]</scope>
    <source>
        <strain evidence="2">DSM 44199 / CIP 105218 / JCM 12690 / 3849</strain>
    </source>
</reference>
<keyword evidence="2" id="KW-1185">Reference proteome</keyword>
<dbReference type="Proteomes" id="UP000006265">
    <property type="component" value="Unassembled WGS sequence"/>
</dbReference>
<dbReference type="RefSeq" id="WP_005623482.1">
    <property type="nucleotide sequence ID" value="NZ_AMRA01000008.1"/>
</dbReference>
<protein>
    <submittedName>
        <fullName evidence="1">Uncharacterized protein</fullName>
    </submittedName>
</protein>
<comment type="caution">
    <text evidence="1">The sequence shown here is derived from an EMBL/GenBank/DDBJ whole genome shotgun (WGS) entry which is preliminary data.</text>
</comment>
<dbReference type="OrthoDB" id="4641839at2"/>
<gene>
    <name evidence="1" type="ORF">C731_0198</name>
</gene>
<dbReference type="PATRIC" id="fig|1122247.3.peg.186"/>
<accession>K5BI71</accession>
<dbReference type="AlphaFoldDB" id="K5BI71"/>
<dbReference type="STRING" id="1122247.GCA_000379865_01911"/>
<name>K5BI71_MYCHD</name>
<evidence type="ECO:0000313" key="2">
    <source>
        <dbReference type="Proteomes" id="UP000006265"/>
    </source>
</evidence>
<dbReference type="EMBL" id="AMRA01000008">
    <property type="protein sequence ID" value="EKF25811.1"/>
    <property type="molecule type" value="Genomic_DNA"/>
</dbReference>
<organism evidence="1 2">
    <name type="scientific">Mycolicibacterium hassiacum (strain DSM 44199 / CIP 105218 / JCM 12690 / 3849)</name>
    <name type="common">Mycobacterium hassiacum</name>
    <dbReference type="NCBI Taxonomy" id="1122247"/>
    <lineage>
        <taxon>Bacteria</taxon>
        <taxon>Bacillati</taxon>
        <taxon>Actinomycetota</taxon>
        <taxon>Actinomycetes</taxon>
        <taxon>Mycobacteriales</taxon>
        <taxon>Mycobacteriaceae</taxon>
        <taxon>Mycolicibacterium</taxon>
    </lineage>
</organism>